<name>W6V5D6_ECHGR</name>
<dbReference type="RefSeq" id="XP_024352670.1">
    <property type="nucleotide sequence ID" value="XM_024493013.1"/>
</dbReference>
<evidence type="ECO:0000256" key="1">
    <source>
        <dbReference type="SAM" id="Phobius"/>
    </source>
</evidence>
<keyword evidence="1" id="KW-1133">Transmembrane helix</keyword>
<evidence type="ECO:0000313" key="3">
    <source>
        <dbReference type="Proteomes" id="UP000019149"/>
    </source>
</evidence>
<feature type="transmembrane region" description="Helical" evidence="1">
    <location>
        <begin position="94"/>
        <end position="112"/>
    </location>
</feature>
<organism evidence="2 3">
    <name type="scientific">Echinococcus granulosus</name>
    <name type="common">Hydatid tapeworm</name>
    <dbReference type="NCBI Taxonomy" id="6210"/>
    <lineage>
        <taxon>Eukaryota</taxon>
        <taxon>Metazoa</taxon>
        <taxon>Spiralia</taxon>
        <taxon>Lophotrochozoa</taxon>
        <taxon>Platyhelminthes</taxon>
        <taxon>Cestoda</taxon>
        <taxon>Eucestoda</taxon>
        <taxon>Cyclophyllidea</taxon>
        <taxon>Taeniidae</taxon>
        <taxon>Echinococcus</taxon>
        <taxon>Echinococcus granulosus group</taxon>
    </lineage>
</organism>
<comment type="caution">
    <text evidence="2">The sequence shown here is derived from an EMBL/GenBank/DDBJ whole genome shotgun (WGS) entry which is preliminary data.</text>
</comment>
<accession>W6V5D6</accession>
<dbReference type="Proteomes" id="UP000019149">
    <property type="component" value="Unassembled WGS sequence"/>
</dbReference>
<dbReference type="GeneID" id="36339479"/>
<gene>
    <name evidence="2" type="ORF">EGR_03764</name>
</gene>
<proteinExistence type="predicted"/>
<dbReference type="KEGG" id="egl:EGR_03764"/>
<sequence length="127" mass="13742">MATITITNAEPGGARPTQFVPGILTHPFATIRCLDESRELCCGADKIAVRDYTNGGGGDIEMAAERLWRVGDAPSLTTSHGFHFIHGSRQYPPTLYVVLFILLAFGLSYLPIKAIVGTKCCVRNDTS</sequence>
<protein>
    <submittedName>
        <fullName evidence="2">Uncharacterized protein</fullName>
    </submittedName>
</protein>
<dbReference type="EMBL" id="APAU02000020">
    <property type="protein sequence ID" value="EUB61474.1"/>
    <property type="molecule type" value="Genomic_DNA"/>
</dbReference>
<keyword evidence="1" id="KW-0812">Transmembrane</keyword>
<dbReference type="CTD" id="36339479"/>
<reference evidence="2 3" key="1">
    <citation type="journal article" date="2013" name="Nat. Genet.">
        <title>The genome of the hydatid tapeworm Echinococcus granulosus.</title>
        <authorList>
            <person name="Zheng H."/>
            <person name="Zhang W."/>
            <person name="Zhang L."/>
            <person name="Zhang Z."/>
            <person name="Li J."/>
            <person name="Lu G."/>
            <person name="Zhu Y."/>
            <person name="Wang Y."/>
            <person name="Huang Y."/>
            <person name="Liu J."/>
            <person name="Kang H."/>
            <person name="Chen J."/>
            <person name="Wang L."/>
            <person name="Chen A."/>
            <person name="Yu S."/>
            <person name="Gao Z."/>
            <person name="Jin L."/>
            <person name="Gu W."/>
            <person name="Wang Z."/>
            <person name="Zhao L."/>
            <person name="Shi B."/>
            <person name="Wen H."/>
            <person name="Lin R."/>
            <person name="Jones M.K."/>
            <person name="Brejova B."/>
            <person name="Vinar T."/>
            <person name="Zhao G."/>
            <person name="McManus D.P."/>
            <person name="Chen Z."/>
            <person name="Zhou Y."/>
            <person name="Wang S."/>
        </authorList>
    </citation>
    <scope>NUCLEOTIDE SEQUENCE [LARGE SCALE GENOMIC DNA]</scope>
</reference>
<keyword evidence="1" id="KW-0472">Membrane</keyword>
<dbReference type="AlphaFoldDB" id="W6V5D6"/>
<keyword evidence="3" id="KW-1185">Reference proteome</keyword>
<evidence type="ECO:0000313" key="2">
    <source>
        <dbReference type="EMBL" id="EUB61474.1"/>
    </source>
</evidence>